<dbReference type="Gene3D" id="3.30.70.370">
    <property type="match status" value="1"/>
</dbReference>
<dbReference type="Pfam" id="PF01367">
    <property type="entry name" value="5_3_exonuc"/>
    <property type="match status" value="1"/>
</dbReference>
<dbReference type="GO" id="GO:0006261">
    <property type="term" value="P:DNA-templated DNA replication"/>
    <property type="evidence" value="ECO:0007669"/>
    <property type="project" value="UniProtKB-UniRule"/>
</dbReference>
<dbReference type="GO" id="GO:0006302">
    <property type="term" value="P:double-strand break repair"/>
    <property type="evidence" value="ECO:0007669"/>
    <property type="project" value="TreeGrafter"/>
</dbReference>
<comment type="caution">
    <text evidence="18">The sequence shown here is derived from an EMBL/GenBank/DDBJ whole genome shotgun (WGS) entry which is preliminary data.</text>
</comment>
<keyword evidence="11 16" id="KW-0239">DNA-directed DNA polymerase</keyword>
<dbReference type="InterPro" id="IPR002421">
    <property type="entry name" value="5-3_exonuclease"/>
</dbReference>
<evidence type="ECO:0000256" key="4">
    <source>
        <dbReference type="ARBA" id="ARBA00022679"/>
    </source>
</evidence>
<evidence type="ECO:0000256" key="8">
    <source>
        <dbReference type="ARBA" id="ARBA00022763"/>
    </source>
</evidence>
<dbReference type="InterPro" id="IPR008918">
    <property type="entry name" value="HhH2"/>
</dbReference>
<name>A0A4R1RVX3_HYDET</name>
<dbReference type="EMBL" id="SLUN01000009">
    <property type="protein sequence ID" value="TCL70815.1"/>
    <property type="molecule type" value="Genomic_DNA"/>
</dbReference>
<dbReference type="InterPro" id="IPR019760">
    <property type="entry name" value="DNA-dir_DNA_pol_A_CS"/>
</dbReference>
<comment type="similarity">
    <text evidence="1 16">Belongs to the DNA polymerase type-A family.</text>
</comment>
<reference evidence="18 19" key="1">
    <citation type="submission" date="2019-03" db="EMBL/GenBank/DDBJ databases">
        <title>Genomic Encyclopedia of Type Strains, Phase IV (KMG-IV): sequencing the most valuable type-strain genomes for metagenomic binning, comparative biology and taxonomic classification.</title>
        <authorList>
            <person name="Goeker M."/>
        </authorList>
    </citation>
    <scope>NUCLEOTIDE SEQUENCE [LARGE SCALE GENOMIC DNA]</scope>
    <source>
        <strain evidence="18 19">LX-B</strain>
    </source>
</reference>
<dbReference type="CDD" id="cd09898">
    <property type="entry name" value="H3TH_53EXO"/>
    <property type="match status" value="1"/>
</dbReference>
<evidence type="ECO:0000256" key="2">
    <source>
        <dbReference type="ARBA" id="ARBA00012417"/>
    </source>
</evidence>
<dbReference type="InterPro" id="IPR054690">
    <property type="entry name" value="DNA_polI_exonuclease"/>
</dbReference>
<dbReference type="Gene3D" id="1.10.150.20">
    <property type="entry name" value="5' to 3' exonuclease, C-terminal subdomain"/>
    <property type="match status" value="2"/>
</dbReference>
<comment type="function">
    <text evidence="16">In addition to polymerase activity, this DNA polymerase exhibits 5'-3' exonuclease activity.</text>
</comment>
<dbReference type="SMART" id="SM00475">
    <property type="entry name" value="53EXOc"/>
    <property type="match status" value="1"/>
</dbReference>
<keyword evidence="7" id="KW-0540">Nuclease</keyword>
<sequence>MEGKLVIIDTYSLANRAFFALPPLATSDGLVTNAVYGMAMMLLRLLEETKPDYFLAAMDAGVPTFRHQEYDAYKGQRLKMEDSLRTQIPIIKELLERLKIRVYEHPGYEADDIIGTMAKKAARQGLQVEIVTGDRDSFQLVEPGITVRYTKKGITEIDRVDEAFVQRRYQLQPAQLIDLKGLMGDASDNIPGVPGFGEKTALKYLAEYATIDGLYQNLERVARQRDRQLLTEYKDQAYLSRRLATIVTDLDLGIALADCRYPGYSNQELLEFCQTYQFRTLVKKLGSEEQAETVAQHRSIEFEVTILDAGELGPLVAQALEAGSIILQFLTAVANWSLVRWLGVGIGVGDRNYFYPLRPDQELPEPLQRLLADPNLRKTGHDLKKQLQIAAHHQLALAGPLEDVLIQGYLANAGVGGMELENLSEIYLHATVKTWQNDRGTKFPVFSLPEELSREVLSELAGSRMTAIRRLRQELPVLLEEMGLAKLYQEVEQPLIATLFAMERAGIRVDPEPLRSFGSLLKTRQVELEREIYDSVGAEFNIGSPKQLGAILYEKLGLKPPKKTKTGYSTDAEALENLAEQHPVIPLILEYRQNLKLQSTYIDSLIGLINPKTGRVHTTFNQAVTTTGRLSSTDPNLQNIPIRTEEGRLIRRAFLPAQGSVLLAADYSQIELRVMAHFSKDPGFMEAFLKGEDIHKFTAAAVNGVAVAEVTRTMRDQAKAVNFGIIYGISGFGLAKNIGVGRKEADQFIRAYFEKYPGVQAYVEQLIETAREAGEARTLFGRVRKLPDLHSRNFTQRSFAERMARNTPIQGTAADIIKLAMVRIERRLSERPELGKMLLQVHDELVFEVPEASWRELARLVKQEMEGAVELSVPLVIDVKVGPNWGEMSTMKLED</sequence>
<dbReference type="InterPro" id="IPR020046">
    <property type="entry name" value="5-3_exonucl_a-hlix_arch_N"/>
</dbReference>
<comment type="catalytic activity">
    <reaction evidence="14 16">
        <text>DNA(n) + a 2'-deoxyribonucleoside 5'-triphosphate = DNA(n+1) + diphosphate</text>
        <dbReference type="Rhea" id="RHEA:22508"/>
        <dbReference type="Rhea" id="RHEA-COMP:17339"/>
        <dbReference type="Rhea" id="RHEA-COMP:17340"/>
        <dbReference type="ChEBI" id="CHEBI:33019"/>
        <dbReference type="ChEBI" id="CHEBI:61560"/>
        <dbReference type="ChEBI" id="CHEBI:173112"/>
        <dbReference type="EC" id="2.7.7.7"/>
    </reaction>
</comment>
<dbReference type="NCBIfam" id="TIGR00593">
    <property type="entry name" value="pola"/>
    <property type="match status" value="1"/>
</dbReference>
<dbReference type="PRINTS" id="PR00868">
    <property type="entry name" value="DNAPOLI"/>
</dbReference>
<dbReference type="Gene3D" id="1.20.1060.10">
    <property type="entry name" value="Taq DNA Polymerase, Chain T, domain 4"/>
    <property type="match status" value="1"/>
</dbReference>
<dbReference type="InterPro" id="IPR012337">
    <property type="entry name" value="RNaseH-like_sf"/>
</dbReference>
<dbReference type="SUPFAM" id="SSF56672">
    <property type="entry name" value="DNA/RNA polymerases"/>
    <property type="match status" value="1"/>
</dbReference>
<dbReference type="NCBIfam" id="NF004397">
    <property type="entry name" value="PRK05755.1"/>
    <property type="match status" value="1"/>
</dbReference>
<dbReference type="CDD" id="cd08637">
    <property type="entry name" value="DNA_pol_A_pol_I_C"/>
    <property type="match status" value="1"/>
</dbReference>
<evidence type="ECO:0000256" key="14">
    <source>
        <dbReference type="ARBA" id="ARBA00049244"/>
    </source>
</evidence>
<dbReference type="SUPFAM" id="SSF47807">
    <property type="entry name" value="5' to 3' exonuclease, C-terminal subdomain"/>
    <property type="match status" value="1"/>
</dbReference>
<dbReference type="AlphaFoldDB" id="A0A4R1RVX3"/>
<keyword evidence="4 16" id="KW-0808">Transferase</keyword>
<evidence type="ECO:0000256" key="10">
    <source>
        <dbReference type="ARBA" id="ARBA00022839"/>
    </source>
</evidence>
<dbReference type="InterPro" id="IPR043502">
    <property type="entry name" value="DNA/RNA_pol_sf"/>
</dbReference>
<dbReference type="FunFam" id="1.10.150.20:FF:000003">
    <property type="entry name" value="DNA polymerase I"/>
    <property type="match status" value="1"/>
</dbReference>
<dbReference type="SMART" id="SM00279">
    <property type="entry name" value="HhH2"/>
    <property type="match status" value="1"/>
</dbReference>
<evidence type="ECO:0000256" key="11">
    <source>
        <dbReference type="ARBA" id="ARBA00022932"/>
    </source>
</evidence>
<dbReference type="InterPro" id="IPR018320">
    <property type="entry name" value="DNA_polymerase_1"/>
</dbReference>
<evidence type="ECO:0000256" key="6">
    <source>
        <dbReference type="ARBA" id="ARBA00022705"/>
    </source>
</evidence>
<evidence type="ECO:0000256" key="13">
    <source>
        <dbReference type="ARBA" id="ARBA00023204"/>
    </source>
</evidence>
<dbReference type="PANTHER" id="PTHR10133">
    <property type="entry name" value="DNA POLYMERASE I"/>
    <property type="match status" value="1"/>
</dbReference>
<dbReference type="PROSITE" id="PS50181">
    <property type="entry name" value="FBOX"/>
    <property type="match status" value="1"/>
</dbReference>
<dbReference type="Pfam" id="PF22619">
    <property type="entry name" value="DNA_polI_exo1"/>
    <property type="match status" value="1"/>
</dbReference>
<evidence type="ECO:0000256" key="1">
    <source>
        <dbReference type="ARBA" id="ARBA00007705"/>
    </source>
</evidence>
<evidence type="ECO:0000256" key="16">
    <source>
        <dbReference type="RuleBase" id="RU004460"/>
    </source>
</evidence>
<dbReference type="SMART" id="SM00482">
    <property type="entry name" value="POLAc"/>
    <property type="match status" value="1"/>
</dbReference>
<comment type="subunit">
    <text evidence="16">Single-chain monomer with multiple functions.</text>
</comment>
<keyword evidence="5 16" id="KW-0548">Nucleotidyltransferase</keyword>
<accession>A0A4R1RVX3</accession>
<evidence type="ECO:0000313" key="18">
    <source>
        <dbReference type="EMBL" id="TCL70815.1"/>
    </source>
</evidence>
<dbReference type="PANTHER" id="PTHR10133:SF27">
    <property type="entry name" value="DNA POLYMERASE NU"/>
    <property type="match status" value="1"/>
</dbReference>
<keyword evidence="9 16" id="KW-0378">Hydrolase</keyword>
<evidence type="ECO:0000259" key="17">
    <source>
        <dbReference type="PROSITE" id="PS50181"/>
    </source>
</evidence>
<dbReference type="Proteomes" id="UP000295008">
    <property type="component" value="Unassembled WGS sequence"/>
</dbReference>
<keyword evidence="8 16" id="KW-0227">DNA damage</keyword>
<evidence type="ECO:0000313" key="19">
    <source>
        <dbReference type="Proteomes" id="UP000295008"/>
    </source>
</evidence>
<dbReference type="InterPro" id="IPR001810">
    <property type="entry name" value="F-box_dom"/>
</dbReference>
<keyword evidence="12 16" id="KW-0238">DNA-binding</keyword>
<evidence type="ECO:0000256" key="12">
    <source>
        <dbReference type="ARBA" id="ARBA00023125"/>
    </source>
</evidence>
<dbReference type="FunFam" id="3.40.50.1010:FF:000001">
    <property type="entry name" value="DNA polymerase I"/>
    <property type="match status" value="1"/>
</dbReference>
<dbReference type="EC" id="2.7.7.7" evidence="2 15"/>
<dbReference type="Gene3D" id="3.40.50.1010">
    <property type="entry name" value="5'-nuclease"/>
    <property type="match status" value="1"/>
</dbReference>
<keyword evidence="13 16" id="KW-0234">DNA repair</keyword>
<dbReference type="GO" id="GO:0003887">
    <property type="term" value="F:DNA-directed DNA polymerase activity"/>
    <property type="evidence" value="ECO:0007669"/>
    <property type="project" value="UniProtKB-UniRule"/>
</dbReference>
<dbReference type="CDD" id="cd06140">
    <property type="entry name" value="DNA_polA_I_Bacillus_like_exo"/>
    <property type="match status" value="1"/>
</dbReference>
<dbReference type="InterPro" id="IPR036279">
    <property type="entry name" value="5-3_exonuclease_C_sf"/>
</dbReference>
<evidence type="ECO:0000256" key="5">
    <source>
        <dbReference type="ARBA" id="ARBA00022695"/>
    </source>
</evidence>
<dbReference type="InterPro" id="IPR001098">
    <property type="entry name" value="DNA-dir_DNA_pol_A_palm_dom"/>
</dbReference>
<dbReference type="FunFam" id="1.20.1060.10:FF:000001">
    <property type="entry name" value="DNA polymerase I"/>
    <property type="match status" value="1"/>
</dbReference>
<dbReference type="SUPFAM" id="SSF88723">
    <property type="entry name" value="PIN domain-like"/>
    <property type="match status" value="1"/>
</dbReference>
<dbReference type="InterPro" id="IPR029060">
    <property type="entry name" value="PIN-like_dom_sf"/>
</dbReference>
<dbReference type="GO" id="GO:0008409">
    <property type="term" value="F:5'-3' exonuclease activity"/>
    <property type="evidence" value="ECO:0007669"/>
    <property type="project" value="UniProtKB-UniRule"/>
</dbReference>
<dbReference type="PROSITE" id="PS00447">
    <property type="entry name" value="DNA_POLYMERASE_A"/>
    <property type="match status" value="1"/>
</dbReference>
<keyword evidence="10 16" id="KW-0269">Exonuclease</keyword>
<proteinExistence type="inferred from homology"/>
<dbReference type="FunFam" id="1.10.150.20:FF:000002">
    <property type="entry name" value="DNA polymerase I"/>
    <property type="match status" value="1"/>
</dbReference>
<dbReference type="RefSeq" id="WP_132014087.1">
    <property type="nucleotide sequence ID" value="NZ_SLUN01000009.1"/>
</dbReference>
<dbReference type="OrthoDB" id="9806424at2"/>
<dbReference type="InterPro" id="IPR002298">
    <property type="entry name" value="DNA_polymerase_A"/>
</dbReference>
<dbReference type="CDD" id="cd09859">
    <property type="entry name" value="PIN_53EXO"/>
    <property type="match status" value="1"/>
</dbReference>
<evidence type="ECO:0000256" key="3">
    <source>
        <dbReference type="ARBA" id="ARBA00020311"/>
    </source>
</evidence>
<evidence type="ECO:0000256" key="9">
    <source>
        <dbReference type="ARBA" id="ARBA00022801"/>
    </source>
</evidence>
<evidence type="ECO:0000256" key="7">
    <source>
        <dbReference type="ARBA" id="ARBA00022722"/>
    </source>
</evidence>
<dbReference type="Pfam" id="PF02739">
    <property type="entry name" value="5_3_exonuc_N"/>
    <property type="match status" value="1"/>
</dbReference>
<keyword evidence="19" id="KW-1185">Reference proteome</keyword>
<feature type="domain" description="F-box" evidence="17">
    <location>
        <begin position="442"/>
        <end position="491"/>
    </location>
</feature>
<dbReference type="Gene3D" id="3.30.420.10">
    <property type="entry name" value="Ribonuclease H-like superfamily/Ribonuclease H"/>
    <property type="match status" value="1"/>
</dbReference>
<organism evidence="18 19">
    <name type="scientific">Hydrogenispora ethanolica</name>
    <dbReference type="NCBI Taxonomy" id="1082276"/>
    <lineage>
        <taxon>Bacteria</taxon>
        <taxon>Bacillati</taxon>
        <taxon>Bacillota</taxon>
        <taxon>Hydrogenispora</taxon>
    </lineage>
</organism>
<dbReference type="SUPFAM" id="SSF53098">
    <property type="entry name" value="Ribonuclease H-like"/>
    <property type="match status" value="1"/>
</dbReference>
<dbReference type="InterPro" id="IPR036397">
    <property type="entry name" value="RNaseH_sf"/>
</dbReference>
<protein>
    <recommendedName>
        <fullName evidence="3 15">DNA polymerase I</fullName>
        <ecNumber evidence="2 15">2.7.7.7</ecNumber>
    </recommendedName>
</protein>
<gene>
    <name evidence="16" type="primary">polA</name>
    <name evidence="18" type="ORF">EDC14_1009133</name>
</gene>
<dbReference type="Pfam" id="PF00476">
    <property type="entry name" value="DNA_pol_A"/>
    <property type="match status" value="1"/>
</dbReference>
<evidence type="ECO:0000256" key="15">
    <source>
        <dbReference type="NCBIfam" id="TIGR00593"/>
    </source>
</evidence>
<keyword evidence="6 16" id="KW-0235">DNA replication</keyword>
<dbReference type="InterPro" id="IPR020045">
    <property type="entry name" value="DNA_polI_H3TH"/>
</dbReference>
<dbReference type="GO" id="GO:0003677">
    <property type="term" value="F:DNA binding"/>
    <property type="evidence" value="ECO:0007669"/>
    <property type="project" value="UniProtKB-UniRule"/>
</dbReference>